<evidence type="ECO:0000256" key="2">
    <source>
        <dbReference type="ARBA" id="ARBA00022771"/>
    </source>
</evidence>
<keyword evidence="3" id="KW-0862">Zinc</keyword>
<dbReference type="InterPro" id="IPR051986">
    <property type="entry name" value="Innate_Immune_Apopt_Reg"/>
</dbReference>
<dbReference type="InterPro" id="IPR013083">
    <property type="entry name" value="Znf_RING/FYVE/PHD"/>
</dbReference>
<reference evidence="5 6" key="1">
    <citation type="submission" date="2019-11" db="EMBL/GenBank/DDBJ databases">
        <title>Whole genome sequence of Oryza granulata.</title>
        <authorList>
            <person name="Li W."/>
        </authorList>
    </citation>
    <scope>NUCLEOTIDE SEQUENCE [LARGE SCALE GENOMIC DNA]</scope>
    <source>
        <strain evidence="6">cv. Menghai</strain>
        <tissue evidence="5">Leaf</tissue>
    </source>
</reference>
<proteinExistence type="predicted"/>
<dbReference type="Proteomes" id="UP000479710">
    <property type="component" value="Unassembled WGS sequence"/>
</dbReference>
<dbReference type="PANTHER" id="PTHR16295:SF31">
    <property type="entry name" value="OS03G0356652 PROTEIN"/>
    <property type="match status" value="1"/>
</dbReference>
<dbReference type="InterPro" id="IPR049439">
    <property type="entry name" value="TRAFD1-XIAF1_Znf"/>
</dbReference>
<dbReference type="EMBL" id="SPHZ02000006">
    <property type="protein sequence ID" value="KAF0913494.1"/>
    <property type="molecule type" value="Genomic_DNA"/>
</dbReference>
<evidence type="ECO:0000256" key="1">
    <source>
        <dbReference type="ARBA" id="ARBA00022723"/>
    </source>
</evidence>
<feature type="non-terminal residue" evidence="5">
    <location>
        <position position="1"/>
    </location>
</feature>
<feature type="non-terminal residue" evidence="5">
    <location>
        <position position="191"/>
    </location>
</feature>
<sequence>ATTTCAHWFVSNHIKKMRDINWRAMGSADLVSEFFCLLPLVKANSTQFMICGTGATVLISQREIPSSNIDLHSVHCARNLQKCGHCGEMVARKLMDEHYNENHAPVNCTLCKEIVAREIWDLHKSEQCPQRIVACEYCEFELPAVELHEHQDVCGNRTEFCQTCKKYIRLREWTRHEIQCHANANGSAQSS</sequence>
<evidence type="ECO:0000313" key="6">
    <source>
        <dbReference type="Proteomes" id="UP000479710"/>
    </source>
</evidence>
<dbReference type="AlphaFoldDB" id="A0A6G1DN22"/>
<dbReference type="Pfam" id="PF21366">
    <property type="entry name" value="TRAFD1-XIAF1_ZnF"/>
    <property type="match status" value="1"/>
</dbReference>
<evidence type="ECO:0000313" key="5">
    <source>
        <dbReference type="EMBL" id="KAF0913494.1"/>
    </source>
</evidence>
<gene>
    <name evidence="5" type="ORF">E2562_023241</name>
</gene>
<feature type="domain" description="TRAFD1/XAF1 zinc finger" evidence="4">
    <location>
        <begin position="144"/>
        <end position="180"/>
    </location>
</feature>
<dbReference type="GO" id="GO:0005739">
    <property type="term" value="C:mitochondrion"/>
    <property type="evidence" value="ECO:0007669"/>
    <property type="project" value="TreeGrafter"/>
</dbReference>
<dbReference type="Gene3D" id="3.30.40.10">
    <property type="entry name" value="Zinc/RING finger domain, C3HC4 (zinc finger)"/>
    <property type="match status" value="2"/>
</dbReference>
<keyword evidence="1" id="KW-0479">Metal-binding</keyword>
<comment type="caution">
    <text evidence="5">The sequence shown here is derived from an EMBL/GenBank/DDBJ whole genome shotgun (WGS) entry which is preliminary data.</text>
</comment>
<dbReference type="OrthoDB" id="193703at2759"/>
<evidence type="ECO:0000259" key="4">
    <source>
        <dbReference type="Pfam" id="PF21366"/>
    </source>
</evidence>
<accession>A0A6G1DN22</accession>
<dbReference type="PANTHER" id="PTHR16295">
    <property type="entry name" value="TRAF-TYPE ZINC FINGER PROTEIN-RELATED"/>
    <property type="match status" value="1"/>
</dbReference>
<protein>
    <recommendedName>
        <fullName evidence="4">TRAFD1/XAF1 zinc finger domain-containing protein</fullName>
    </recommendedName>
</protein>
<dbReference type="GO" id="GO:0008270">
    <property type="term" value="F:zinc ion binding"/>
    <property type="evidence" value="ECO:0007669"/>
    <property type="project" value="UniProtKB-KW"/>
</dbReference>
<evidence type="ECO:0000256" key="3">
    <source>
        <dbReference type="ARBA" id="ARBA00022833"/>
    </source>
</evidence>
<keyword evidence="2" id="KW-0863">Zinc-finger</keyword>
<keyword evidence="6" id="KW-1185">Reference proteome</keyword>
<organism evidence="5 6">
    <name type="scientific">Oryza meyeriana var. granulata</name>
    <dbReference type="NCBI Taxonomy" id="110450"/>
    <lineage>
        <taxon>Eukaryota</taxon>
        <taxon>Viridiplantae</taxon>
        <taxon>Streptophyta</taxon>
        <taxon>Embryophyta</taxon>
        <taxon>Tracheophyta</taxon>
        <taxon>Spermatophyta</taxon>
        <taxon>Magnoliopsida</taxon>
        <taxon>Liliopsida</taxon>
        <taxon>Poales</taxon>
        <taxon>Poaceae</taxon>
        <taxon>BOP clade</taxon>
        <taxon>Oryzoideae</taxon>
        <taxon>Oryzeae</taxon>
        <taxon>Oryzinae</taxon>
        <taxon>Oryza</taxon>
        <taxon>Oryza meyeriana</taxon>
    </lineage>
</organism>
<name>A0A6G1DN22_9ORYZ</name>